<dbReference type="AlphaFoldDB" id="A0A1J5NL77"/>
<dbReference type="EMBL" id="LKAQ01000001">
    <property type="protein sequence ID" value="OIQ52393.1"/>
    <property type="molecule type" value="Genomic_DNA"/>
</dbReference>
<keyword evidence="2" id="KW-1003">Cell membrane</keyword>
<feature type="transmembrane region" description="Helical" evidence="6">
    <location>
        <begin position="6"/>
        <end position="28"/>
    </location>
</feature>
<feature type="transmembrane region" description="Helical" evidence="6">
    <location>
        <begin position="122"/>
        <end position="144"/>
    </location>
</feature>
<protein>
    <submittedName>
        <fullName evidence="7">Homoserine/homoserine lactone efflux protein</fullName>
    </submittedName>
</protein>
<evidence type="ECO:0000256" key="5">
    <source>
        <dbReference type="ARBA" id="ARBA00023136"/>
    </source>
</evidence>
<dbReference type="OrthoDB" id="9804822at2"/>
<name>A0A1J5NL77_9BACT</name>
<evidence type="ECO:0000313" key="7">
    <source>
        <dbReference type="EMBL" id="OIQ52393.1"/>
    </source>
</evidence>
<dbReference type="InterPro" id="IPR001123">
    <property type="entry name" value="LeuE-type"/>
</dbReference>
<proteinExistence type="predicted"/>
<dbReference type="GO" id="GO:0005886">
    <property type="term" value="C:plasma membrane"/>
    <property type="evidence" value="ECO:0007669"/>
    <property type="project" value="UniProtKB-SubCell"/>
</dbReference>
<dbReference type="RefSeq" id="WP_071544453.1">
    <property type="nucleotide sequence ID" value="NZ_LKAQ01000001.1"/>
</dbReference>
<feature type="transmembrane region" description="Helical" evidence="6">
    <location>
        <begin position="156"/>
        <end position="180"/>
    </location>
</feature>
<keyword evidence="8" id="KW-1185">Reference proteome</keyword>
<evidence type="ECO:0000256" key="4">
    <source>
        <dbReference type="ARBA" id="ARBA00022989"/>
    </source>
</evidence>
<dbReference type="Pfam" id="PF01810">
    <property type="entry name" value="LysE"/>
    <property type="match status" value="1"/>
</dbReference>
<evidence type="ECO:0000256" key="2">
    <source>
        <dbReference type="ARBA" id="ARBA00022475"/>
    </source>
</evidence>
<sequence length="213" mass="23192">MNMEMWAMFFLAYLVTTLSPGPNVLLVLKNSIRHGWRSAFITVLGNLTCQFLIVCLVAVGVGHLLAELPFWFVVMKTVGGAYLIFLGVKNLRAARKGKSAALAEAEAAPAAGRGRRSLFLEAFLVSASNPKTLIFLSAFLPQFLDTAHPVSEQFTVMFVTICGIVTSVHLGYSYLIASLGHRFSFKDFGRRIDKLTGGLFIAMGGGILLSDRV</sequence>
<dbReference type="Proteomes" id="UP000181901">
    <property type="component" value="Unassembled WGS sequence"/>
</dbReference>
<dbReference type="PANTHER" id="PTHR30086:SF20">
    <property type="entry name" value="ARGININE EXPORTER PROTEIN ARGO-RELATED"/>
    <property type="match status" value="1"/>
</dbReference>
<evidence type="ECO:0000313" key="8">
    <source>
        <dbReference type="Proteomes" id="UP000181901"/>
    </source>
</evidence>
<evidence type="ECO:0000256" key="1">
    <source>
        <dbReference type="ARBA" id="ARBA00004651"/>
    </source>
</evidence>
<keyword evidence="4 6" id="KW-1133">Transmembrane helix</keyword>
<feature type="transmembrane region" description="Helical" evidence="6">
    <location>
        <begin position="68"/>
        <end position="88"/>
    </location>
</feature>
<gene>
    <name evidence="7" type="primary">rhtB_1</name>
    <name evidence="7" type="ORF">BerOc1_00869</name>
</gene>
<dbReference type="PIRSF" id="PIRSF006324">
    <property type="entry name" value="LeuE"/>
    <property type="match status" value="1"/>
</dbReference>
<comment type="subcellular location">
    <subcellularLocation>
        <location evidence="1">Cell membrane</location>
        <topology evidence="1">Multi-pass membrane protein</topology>
    </subcellularLocation>
</comment>
<reference evidence="7 8" key="1">
    <citation type="submission" date="2015-09" db="EMBL/GenBank/DDBJ databases">
        <title>Genome of Desulfovibrio dechloracetivorans BerOc1, a mercury methylating strain isolated from highly hydrocarbons and metals contaminated coastal sediments.</title>
        <authorList>
            <person name="Goni Urriza M."/>
            <person name="Gassie C."/>
            <person name="Bouchez O."/>
            <person name="Klopp C."/>
            <person name="Ranchou-Peyruse A."/>
            <person name="Remy G."/>
        </authorList>
    </citation>
    <scope>NUCLEOTIDE SEQUENCE [LARGE SCALE GENOMIC DNA]</scope>
    <source>
        <strain evidence="7 8">BerOc1</strain>
    </source>
</reference>
<accession>A0A1J5NL77</accession>
<keyword evidence="5 6" id="KW-0472">Membrane</keyword>
<feature type="transmembrane region" description="Helical" evidence="6">
    <location>
        <begin position="40"/>
        <end position="62"/>
    </location>
</feature>
<dbReference type="GO" id="GO:0015171">
    <property type="term" value="F:amino acid transmembrane transporter activity"/>
    <property type="evidence" value="ECO:0007669"/>
    <property type="project" value="TreeGrafter"/>
</dbReference>
<comment type="caution">
    <text evidence="7">The sequence shown here is derived from an EMBL/GenBank/DDBJ whole genome shotgun (WGS) entry which is preliminary data.</text>
</comment>
<evidence type="ECO:0000256" key="3">
    <source>
        <dbReference type="ARBA" id="ARBA00022692"/>
    </source>
</evidence>
<organism evidence="7 8">
    <name type="scientific">Pseudodesulfovibrio hydrargyri</name>
    <dbReference type="NCBI Taxonomy" id="2125990"/>
    <lineage>
        <taxon>Bacteria</taxon>
        <taxon>Pseudomonadati</taxon>
        <taxon>Thermodesulfobacteriota</taxon>
        <taxon>Desulfovibrionia</taxon>
        <taxon>Desulfovibrionales</taxon>
        <taxon>Desulfovibrionaceae</taxon>
    </lineage>
</organism>
<keyword evidence="3 6" id="KW-0812">Transmembrane</keyword>
<dbReference type="PANTHER" id="PTHR30086">
    <property type="entry name" value="ARGININE EXPORTER PROTEIN ARGO"/>
    <property type="match status" value="1"/>
</dbReference>
<evidence type="ECO:0000256" key="6">
    <source>
        <dbReference type="SAM" id="Phobius"/>
    </source>
</evidence>